<dbReference type="OrthoDB" id="6129702at2759"/>
<keyword evidence="2" id="KW-1185">Reference proteome</keyword>
<dbReference type="EMBL" id="JABEZY010000009">
    <property type="protein sequence ID" value="MBA0746455.1"/>
    <property type="molecule type" value="Genomic_DNA"/>
</dbReference>
<name>A0A7J9CE73_GOSGO</name>
<accession>A0A7J9CE73</accession>
<gene>
    <name evidence="1" type="ORF">Gogos_008976</name>
</gene>
<dbReference type="Proteomes" id="UP000593579">
    <property type="component" value="Unassembled WGS sequence"/>
</dbReference>
<reference evidence="1 2" key="1">
    <citation type="journal article" date="2019" name="Genome Biol. Evol.">
        <title>Insights into the evolution of the New World diploid cottons (Gossypium, subgenus Houzingenia) based on genome sequencing.</title>
        <authorList>
            <person name="Grover C.E."/>
            <person name="Arick M.A. 2nd"/>
            <person name="Thrash A."/>
            <person name="Conover J.L."/>
            <person name="Sanders W.S."/>
            <person name="Peterson D.G."/>
            <person name="Frelichowski J.E."/>
            <person name="Scheffler J.A."/>
            <person name="Scheffler B.E."/>
            <person name="Wendel J.F."/>
        </authorList>
    </citation>
    <scope>NUCLEOTIDE SEQUENCE [LARGE SCALE GENOMIC DNA]</scope>
    <source>
        <strain evidence="1">5</strain>
        <tissue evidence="1">Leaf</tissue>
    </source>
</reference>
<protein>
    <recommendedName>
        <fullName evidence="3">LIM zinc-binding domain-containing protein</fullName>
    </recommendedName>
</protein>
<organism evidence="1 2">
    <name type="scientific">Gossypium gossypioides</name>
    <name type="common">Mexican cotton</name>
    <name type="synonym">Selera gossypioides</name>
    <dbReference type="NCBI Taxonomy" id="34282"/>
    <lineage>
        <taxon>Eukaryota</taxon>
        <taxon>Viridiplantae</taxon>
        <taxon>Streptophyta</taxon>
        <taxon>Embryophyta</taxon>
        <taxon>Tracheophyta</taxon>
        <taxon>Spermatophyta</taxon>
        <taxon>Magnoliopsida</taxon>
        <taxon>eudicotyledons</taxon>
        <taxon>Gunneridae</taxon>
        <taxon>Pentapetalae</taxon>
        <taxon>rosids</taxon>
        <taxon>malvids</taxon>
        <taxon>Malvales</taxon>
        <taxon>Malvaceae</taxon>
        <taxon>Malvoideae</taxon>
        <taxon>Gossypium</taxon>
    </lineage>
</organism>
<sequence length="97" mass="11457">MFSGTQEKCAACGKTAYPLEKVEFRNQMHLFCNHETLIFGCICPLLYSFVFKHEITTYWSVQWWLPYKSIWRVFCIANITSPSFSKRGSYNHLIKYA</sequence>
<comment type="caution">
    <text evidence="1">The sequence shown here is derived from an EMBL/GenBank/DDBJ whole genome shotgun (WGS) entry which is preliminary data.</text>
</comment>
<dbReference type="AlphaFoldDB" id="A0A7J9CE73"/>
<evidence type="ECO:0008006" key="3">
    <source>
        <dbReference type="Google" id="ProtNLM"/>
    </source>
</evidence>
<evidence type="ECO:0000313" key="1">
    <source>
        <dbReference type="EMBL" id="MBA0746455.1"/>
    </source>
</evidence>
<evidence type="ECO:0000313" key="2">
    <source>
        <dbReference type="Proteomes" id="UP000593579"/>
    </source>
</evidence>
<proteinExistence type="predicted"/>